<proteinExistence type="predicted"/>
<organism evidence="1 2">
    <name type="scientific">Nephila pilipes</name>
    <name type="common">Giant wood spider</name>
    <name type="synonym">Nephila maculata</name>
    <dbReference type="NCBI Taxonomy" id="299642"/>
    <lineage>
        <taxon>Eukaryota</taxon>
        <taxon>Metazoa</taxon>
        <taxon>Ecdysozoa</taxon>
        <taxon>Arthropoda</taxon>
        <taxon>Chelicerata</taxon>
        <taxon>Arachnida</taxon>
        <taxon>Araneae</taxon>
        <taxon>Araneomorphae</taxon>
        <taxon>Entelegynae</taxon>
        <taxon>Araneoidea</taxon>
        <taxon>Nephilidae</taxon>
        <taxon>Nephila</taxon>
    </lineage>
</organism>
<evidence type="ECO:0000313" key="1">
    <source>
        <dbReference type="EMBL" id="GFT10727.1"/>
    </source>
</evidence>
<accession>A0A8X6NFI0</accession>
<protein>
    <submittedName>
        <fullName evidence="1">Uncharacterized protein</fullName>
    </submittedName>
</protein>
<evidence type="ECO:0000313" key="2">
    <source>
        <dbReference type="Proteomes" id="UP000887013"/>
    </source>
</evidence>
<dbReference type="AlphaFoldDB" id="A0A8X6NFI0"/>
<sequence length="217" mass="24756">MSCVFLSRCLLRTRNQIEDHPSGKTRTEFQNGANAKKRQQRGHLWLTSHESLHPKVCQSKPQVKDVFTNHEGITFFVDNKNGQIKILRRDERQVEFCVNDQDSDKKTLLYEVGVGDGGDGCCERTIRNGLRNFGTKIKCEPKLIPYSSEFCTTPRKDFGTRKSALPFLLAARVDAGDHLQKKDKEATSVGPEPRVDVRLDSCVPRNFERWSDDEVDT</sequence>
<dbReference type="EMBL" id="BMAW01008854">
    <property type="protein sequence ID" value="GFT10727.1"/>
    <property type="molecule type" value="Genomic_DNA"/>
</dbReference>
<keyword evidence="2" id="KW-1185">Reference proteome</keyword>
<dbReference type="Proteomes" id="UP000887013">
    <property type="component" value="Unassembled WGS sequence"/>
</dbReference>
<name>A0A8X6NFI0_NEPPI</name>
<comment type="caution">
    <text evidence="1">The sequence shown here is derived from an EMBL/GenBank/DDBJ whole genome shotgun (WGS) entry which is preliminary data.</text>
</comment>
<reference evidence="1" key="1">
    <citation type="submission" date="2020-08" db="EMBL/GenBank/DDBJ databases">
        <title>Multicomponent nature underlies the extraordinary mechanical properties of spider dragline silk.</title>
        <authorList>
            <person name="Kono N."/>
            <person name="Nakamura H."/>
            <person name="Mori M."/>
            <person name="Yoshida Y."/>
            <person name="Ohtoshi R."/>
            <person name="Malay A.D."/>
            <person name="Moran D.A.P."/>
            <person name="Tomita M."/>
            <person name="Numata K."/>
            <person name="Arakawa K."/>
        </authorList>
    </citation>
    <scope>NUCLEOTIDE SEQUENCE</scope>
</reference>
<gene>
    <name evidence="1" type="ORF">NPIL_216041</name>
</gene>